<dbReference type="Pfam" id="PF13843">
    <property type="entry name" value="DDE_Tnp_1_7"/>
    <property type="match status" value="1"/>
</dbReference>
<dbReference type="GeneID" id="20652334"/>
<dbReference type="Proteomes" id="UP000002640">
    <property type="component" value="Unassembled WGS sequence"/>
</dbReference>
<dbReference type="InterPro" id="IPR029526">
    <property type="entry name" value="PGBD"/>
</dbReference>
<protein>
    <recommendedName>
        <fullName evidence="1">PiggyBac transposable element-derived protein domain-containing protein</fullName>
    </recommendedName>
</protein>
<dbReference type="RefSeq" id="XP_009536235.1">
    <property type="nucleotide sequence ID" value="XM_009537940.1"/>
</dbReference>
<organism evidence="2 3">
    <name type="scientific">Phytophthora sojae (strain P6497)</name>
    <name type="common">Soybean stem and root rot agent</name>
    <name type="synonym">Phytophthora megasperma f. sp. glycines</name>
    <dbReference type="NCBI Taxonomy" id="1094619"/>
    <lineage>
        <taxon>Eukaryota</taxon>
        <taxon>Sar</taxon>
        <taxon>Stramenopiles</taxon>
        <taxon>Oomycota</taxon>
        <taxon>Peronosporomycetes</taxon>
        <taxon>Peronosporales</taxon>
        <taxon>Peronosporaceae</taxon>
        <taxon>Phytophthora</taxon>
    </lineage>
</organism>
<proteinExistence type="predicted"/>
<dbReference type="KEGG" id="psoj:PHYSODRAFT_432264"/>
<keyword evidence="3" id="KW-1185">Reference proteome</keyword>
<name>G5A837_PHYSP</name>
<evidence type="ECO:0000313" key="2">
    <source>
        <dbReference type="EMBL" id="EGZ08063.1"/>
    </source>
</evidence>
<feature type="non-terminal residue" evidence="2">
    <location>
        <position position="278"/>
    </location>
</feature>
<dbReference type="AlphaFoldDB" id="G5A837"/>
<reference evidence="2 3" key="1">
    <citation type="journal article" date="2006" name="Science">
        <title>Phytophthora genome sequences uncover evolutionary origins and mechanisms of pathogenesis.</title>
        <authorList>
            <person name="Tyler B.M."/>
            <person name="Tripathy S."/>
            <person name="Zhang X."/>
            <person name="Dehal P."/>
            <person name="Jiang R.H."/>
            <person name="Aerts A."/>
            <person name="Arredondo F.D."/>
            <person name="Baxter L."/>
            <person name="Bensasson D."/>
            <person name="Beynon J.L."/>
            <person name="Chapman J."/>
            <person name="Damasceno C.M."/>
            <person name="Dorrance A.E."/>
            <person name="Dou D."/>
            <person name="Dickerman A.W."/>
            <person name="Dubchak I.L."/>
            <person name="Garbelotto M."/>
            <person name="Gijzen M."/>
            <person name="Gordon S.G."/>
            <person name="Govers F."/>
            <person name="Grunwald N.J."/>
            <person name="Huang W."/>
            <person name="Ivors K.L."/>
            <person name="Jones R.W."/>
            <person name="Kamoun S."/>
            <person name="Krampis K."/>
            <person name="Lamour K.H."/>
            <person name="Lee M.K."/>
            <person name="McDonald W.H."/>
            <person name="Medina M."/>
            <person name="Meijer H.J."/>
            <person name="Nordberg E.K."/>
            <person name="Maclean D.J."/>
            <person name="Ospina-Giraldo M.D."/>
            <person name="Morris P.F."/>
            <person name="Phuntumart V."/>
            <person name="Putnam N.H."/>
            <person name="Rash S."/>
            <person name="Rose J.K."/>
            <person name="Sakihama Y."/>
            <person name="Salamov A.A."/>
            <person name="Savidor A."/>
            <person name="Scheuring C.F."/>
            <person name="Smith B.M."/>
            <person name="Sobral B.W."/>
            <person name="Terry A."/>
            <person name="Torto-Alalibo T.A."/>
            <person name="Win J."/>
            <person name="Xu Z."/>
            <person name="Zhang H."/>
            <person name="Grigoriev I.V."/>
            <person name="Rokhsar D.S."/>
            <person name="Boore J.L."/>
        </authorList>
    </citation>
    <scope>NUCLEOTIDE SEQUENCE [LARGE SCALE GENOMIC DNA]</scope>
    <source>
        <strain evidence="2 3">P6497</strain>
    </source>
</reference>
<dbReference type="EMBL" id="JH159161">
    <property type="protein sequence ID" value="EGZ08063.1"/>
    <property type="molecule type" value="Genomic_DNA"/>
</dbReference>
<gene>
    <name evidence="2" type="ORF">PHYSODRAFT_432264</name>
</gene>
<dbReference type="SMR" id="G5A837"/>
<dbReference type="PANTHER" id="PTHR37069:SF2">
    <property type="entry name" value="PIGGYBAC TRANSPOSABLE ELEMENT-DERIVED PROTEIN DOMAIN-CONTAINING PROTEIN"/>
    <property type="match status" value="1"/>
</dbReference>
<dbReference type="PANTHER" id="PTHR37069">
    <property type="entry name" value="DDE_TNP_1_7 DOMAIN-CONTAINING PROTEIN"/>
    <property type="match status" value="1"/>
</dbReference>
<dbReference type="OMA" id="MCETIAG"/>
<evidence type="ECO:0000259" key="1">
    <source>
        <dbReference type="Pfam" id="PF13843"/>
    </source>
</evidence>
<dbReference type="InParanoid" id="G5A837"/>
<accession>G5A837</accession>
<feature type="domain" description="PiggyBac transposable element-derived protein" evidence="1">
    <location>
        <begin position="107"/>
        <end position="277"/>
    </location>
</feature>
<feature type="non-terminal residue" evidence="2">
    <location>
        <position position="1"/>
    </location>
</feature>
<evidence type="ECO:0000313" key="3">
    <source>
        <dbReference type="Proteomes" id="UP000002640"/>
    </source>
</evidence>
<sequence>SVFSDDEELGLTEPAAEVSASASDLHFSPSLLETVRGLSELAHCSVPKDVLADMKFNGWTEPTHVTPYPYMYQPYDARPDDWIKEDYPNIYEGEHGPTADAIAAALTPSGAFFRFVQPHLWEAIAGASDDYFKDNLDLRAAAQHAKQQKRKEKHPDFQVQTPQQIKEFLQTTKDISGRELCVFIGLLIASTIAPKKEKFEHHWRTTDEGAIPRGCFNPYMTRDRFSHLSRNLHFSSNADPQATKDRACKLRPVINVLQETFRANFIPPAVMAFDEAML</sequence>